<evidence type="ECO:0000256" key="1">
    <source>
        <dbReference type="ARBA" id="ARBA00004308"/>
    </source>
</evidence>
<dbReference type="GO" id="GO:0046527">
    <property type="term" value="F:glucosyltransferase activity"/>
    <property type="evidence" value="ECO:0007669"/>
    <property type="project" value="TreeGrafter"/>
</dbReference>
<feature type="transmembrane region" description="Helical" evidence="4">
    <location>
        <begin position="659"/>
        <end position="682"/>
    </location>
</feature>
<sequence>MSRVEDLWERLVRAALRGHRAAAGRPAGGIAANVPSSLANNRDIDDILRAADEIQDEAPNVSRILCEHAYSLAQNLDPNSEGRGVLQFKTGLMSVIKQKLAKREGGTIDRSQDITLLQEFYKQYRERHNVDKLREEELKLRESGVFSGNLGELERKTVQRKKVLATLKVLGNVLEQLTKEVSPEEADRLIPEELKRMMESDAAMTEDVAYNIIPLDTTSTTNAIVSFSEVRAAVSALKYFRGLPKLPGDFSLPSTRSIDLFDFLHYSFGFQLSCGICLSTPLAIAGPCLSIQQTFFVAGLEEGEQGNVSNQREHIVHLLANEQTRLRIPEEPEPILDEAAVQKVFSKSLDNYIKWCTYLGIPPVWSNLDVVSKEKKLLFISLYFLIWGEAANIRFIPECLCYIFHHYTQVCLSIFQVSSISVISRLKGVNFGGRMGRELEELLRQQVAQPAKSCMSDNGVSFLDQVICPVYDAIAAEAGNNENGRAPHSAWRNYDDFNEYFWSRHCFKLSWPWRTNSSFFLKPTPRSKNILKSGGGKRRGKTSFVEHRTFLHLYHSFHRLWMFLFMFFQGLTILAFNNERFDSKTLREVLSLGPTYVVMKFLESVLDVIMMYGAYSTSRRVAVSRIFLRFVWFSIASVFICFLYVKALEDSSNQNSNSTLFRIYVVVLAIYAGVQFFVSFLLRIPVCHSLTSRCDNWSVVRFIKWMHQEHYYVGRGMYEKTTDFIKDEEKVIELLNSIELEARGDAELVTEDLMENKSTVEGLPNSRSATEEGKTTGS</sequence>
<dbReference type="EMBL" id="CP133612">
    <property type="protein sequence ID" value="WMV06850.1"/>
    <property type="molecule type" value="Genomic_DNA"/>
</dbReference>
<evidence type="ECO:0000256" key="3">
    <source>
        <dbReference type="SAM" id="MobiDB-lite"/>
    </source>
</evidence>
<dbReference type="InterPro" id="IPR026899">
    <property type="entry name" value="FKS1-like_dom1"/>
</dbReference>
<accession>A0AAF0TBD1</accession>
<dbReference type="InterPro" id="IPR023175">
    <property type="entry name" value="Vta1/CALS_N_sf"/>
</dbReference>
<keyword evidence="4" id="KW-0812">Transmembrane</keyword>
<keyword evidence="7" id="KW-1185">Reference proteome</keyword>
<keyword evidence="4" id="KW-1133">Transmembrane helix</keyword>
<evidence type="ECO:0000256" key="2">
    <source>
        <dbReference type="ARBA" id="ARBA00023136"/>
    </source>
</evidence>
<dbReference type="AlphaFoldDB" id="A0AAF0TBD1"/>
<evidence type="ECO:0000313" key="6">
    <source>
        <dbReference type="EMBL" id="WMV06850.1"/>
    </source>
</evidence>
<feature type="compositionally biased region" description="Basic and acidic residues" evidence="3">
    <location>
        <begin position="769"/>
        <end position="778"/>
    </location>
</feature>
<protein>
    <recommendedName>
        <fullName evidence="5">1,3-beta-glucan synthase component FKS1-like domain-containing protein</fullName>
    </recommendedName>
</protein>
<dbReference type="GO" id="GO:0005886">
    <property type="term" value="C:plasma membrane"/>
    <property type="evidence" value="ECO:0007669"/>
    <property type="project" value="TreeGrafter"/>
</dbReference>
<evidence type="ECO:0000313" key="7">
    <source>
        <dbReference type="Proteomes" id="UP001234989"/>
    </source>
</evidence>
<evidence type="ECO:0000256" key="4">
    <source>
        <dbReference type="SAM" id="Phobius"/>
    </source>
</evidence>
<feature type="transmembrane region" description="Helical" evidence="4">
    <location>
        <begin position="557"/>
        <end position="576"/>
    </location>
</feature>
<dbReference type="Proteomes" id="UP001234989">
    <property type="component" value="Chromosome 1"/>
</dbReference>
<feature type="transmembrane region" description="Helical" evidence="4">
    <location>
        <begin position="627"/>
        <end position="647"/>
    </location>
</feature>
<dbReference type="Gene3D" id="1.25.40.270">
    <property type="entry name" value="Vacuolar protein sorting-associated protein vta1"/>
    <property type="match status" value="1"/>
</dbReference>
<feature type="transmembrane region" description="Helical" evidence="4">
    <location>
        <begin position="596"/>
        <end position="615"/>
    </location>
</feature>
<feature type="domain" description="1,3-beta-glucan synthase component FKS1-like" evidence="5">
    <location>
        <begin position="374"/>
        <end position="514"/>
    </location>
</feature>
<dbReference type="SMART" id="SM01205">
    <property type="entry name" value="FKS1_dom1"/>
    <property type="match status" value="1"/>
</dbReference>
<name>A0AAF0TBD1_SOLVR</name>
<proteinExistence type="predicted"/>
<gene>
    <name evidence="6" type="ORF">MTR67_000235</name>
</gene>
<comment type="subcellular location">
    <subcellularLocation>
        <location evidence="1">Endomembrane system</location>
    </subcellularLocation>
</comment>
<evidence type="ECO:0000259" key="5">
    <source>
        <dbReference type="SMART" id="SM01205"/>
    </source>
</evidence>
<dbReference type="PANTHER" id="PTHR12741">
    <property type="entry name" value="LYST-INTERACTING PROTEIN LIP5 DOPAMINE RESPONSIVE PROTEIN DRG-1"/>
    <property type="match status" value="1"/>
</dbReference>
<organism evidence="6 7">
    <name type="scientific">Solanum verrucosum</name>
    <dbReference type="NCBI Taxonomy" id="315347"/>
    <lineage>
        <taxon>Eukaryota</taxon>
        <taxon>Viridiplantae</taxon>
        <taxon>Streptophyta</taxon>
        <taxon>Embryophyta</taxon>
        <taxon>Tracheophyta</taxon>
        <taxon>Spermatophyta</taxon>
        <taxon>Magnoliopsida</taxon>
        <taxon>eudicotyledons</taxon>
        <taxon>Gunneridae</taxon>
        <taxon>Pentapetalae</taxon>
        <taxon>asterids</taxon>
        <taxon>lamiids</taxon>
        <taxon>Solanales</taxon>
        <taxon>Solanaceae</taxon>
        <taxon>Solanoideae</taxon>
        <taxon>Solaneae</taxon>
        <taxon>Solanum</taxon>
    </lineage>
</organism>
<dbReference type="GO" id="GO:0012505">
    <property type="term" value="C:endomembrane system"/>
    <property type="evidence" value="ECO:0007669"/>
    <property type="project" value="UniProtKB-SubCell"/>
</dbReference>
<dbReference type="Pfam" id="PF14288">
    <property type="entry name" value="FKS1_dom1"/>
    <property type="match status" value="1"/>
</dbReference>
<reference evidence="6" key="1">
    <citation type="submission" date="2023-08" db="EMBL/GenBank/DDBJ databases">
        <title>A de novo genome assembly of Solanum verrucosum Schlechtendal, a Mexican diploid species geographically isolated from the other diploid A-genome species in potato relatives.</title>
        <authorList>
            <person name="Hosaka K."/>
        </authorList>
    </citation>
    <scope>NUCLEOTIDE SEQUENCE</scope>
    <source>
        <tissue evidence="6">Young leaves</tissue>
    </source>
</reference>
<feature type="region of interest" description="Disordered" evidence="3">
    <location>
        <begin position="756"/>
        <end position="778"/>
    </location>
</feature>
<keyword evidence="2 4" id="KW-0472">Membrane</keyword>
<dbReference type="PANTHER" id="PTHR12741:SF84">
    <property type="entry name" value="1,3-BETA-GLUCAN SYNTHASE COMPONENT FKS1-LIKE DOMAIN-CONTAINING PROTEIN"/>
    <property type="match status" value="1"/>
</dbReference>